<dbReference type="InterPro" id="IPR018391">
    <property type="entry name" value="PQQ_b-propeller_rpt"/>
</dbReference>
<dbReference type="SUPFAM" id="SSF50998">
    <property type="entry name" value="Quinoprotein alcohol dehydrogenase-like"/>
    <property type="match status" value="1"/>
</dbReference>
<accession>A0A6B1IFT8</accession>
<dbReference type="Pfam" id="PF13360">
    <property type="entry name" value="PQQ_2"/>
    <property type="match status" value="2"/>
</dbReference>
<dbReference type="AlphaFoldDB" id="A0A6B1IFT8"/>
<evidence type="ECO:0000259" key="1">
    <source>
        <dbReference type="Pfam" id="PF13360"/>
    </source>
</evidence>
<evidence type="ECO:0000313" key="2">
    <source>
        <dbReference type="EMBL" id="MYL18139.1"/>
    </source>
</evidence>
<name>A0A6B1IFT8_9EURY</name>
<dbReference type="InterPro" id="IPR011047">
    <property type="entry name" value="Quinoprotein_ADH-like_sf"/>
</dbReference>
<dbReference type="PANTHER" id="PTHR34512">
    <property type="entry name" value="CELL SURFACE PROTEIN"/>
    <property type="match status" value="1"/>
</dbReference>
<dbReference type="EMBL" id="WMEO01000047">
    <property type="protein sequence ID" value="MYL18139.1"/>
    <property type="molecule type" value="Genomic_DNA"/>
</dbReference>
<dbReference type="SMART" id="SM00564">
    <property type="entry name" value="PQQ"/>
    <property type="match status" value="6"/>
</dbReference>
<dbReference type="InterPro" id="IPR015943">
    <property type="entry name" value="WD40/YVTN_repeat-like_dom_sf"/>
</dbReference>
<protein>
    <submittedName>
        <fullName evidence="2">PQQ-binding-like beta-propeller repeat protein</fullName>
    </submittedName>
</protein>
<reference evidence="2 3" key="1">
    <citation type="submission" date="2019-11" db="EMBL/GenBank/DDBJ databases">
        <title>Genome sequences of 17 halophilic strains isolated from different environments.</title>
        <authorList>
            <person name="Furrow R.E."/>
        </authorList>
    </citation>
    <scope>NUCLEOTIDE SEQUENCE [LARGE SCALE GENOMIC DNA]</scope>
    <source>
        <strain evidence="2 3">22517_05_Cabo</strain>
    </source>
</reference>
<organism evidence="2 3">
    <name type="scientific">Halorubrum distributum</name>
    <dbReference type="NCBI Taxonomy" id="29283"/>
    <lineage>
        <taxon>Archaea</taxon>
        <taxon>Methanobacteriati</taxon>
        <taxon>Methanobacteriota</taxon>
        <taxon>Stenosarchaea group</taxon>
        <taxon>Halobacteria</taxon>
        <taxon>Halobacteriales</taxon>
        <taxon>Haloferacaceae</taxon>
        <taxon>Halorubrum</taxon>
        <taxon>Halorubrum distributum group</taxon>
    </lineage>
</organism>
<proteinExistence type="predicted"/>
<sequence>MNFCMPSRRSFLATSGTLLAGVLAGCSGTILSQSPDGTQWTASVPEPTSLSPPCVTNGWLAVGGYHSSQSGNSQLAVFDATDGTRQWDIDLERITGLTASDGRIYAGERGGPRGAQAQIYAFDASSGEQLWTQAVNNLASALTVSDETLYAANGSLAALETSDGTLRWEQSSIDGIDFTVIAAPDDQLAADDTAVYFGNQGGVVALSPSNGTLLCAWQPENWPSTTVGPLPVDTHVYVGADGNVAALDRTTGQLQWRSSFGMDARVQGFHKTESSLLVAESTAQAPSGTFGTLYELSLQNGTERYERRFETPVTQTTSTLDKFIVGTDAGQVTWIDRLSSFEQAQTTISSETFLLGAGDEQVFAQTTNGTLYALTQPS</sequence>
<dbReference type="InterPro" id="IPR002372">
    <property type="entry name" value="PQQ_rpt_dom"/>
</dbReference>
<gene>
    <name evidence="2" type="ORF">GLW36_16030</name>
</gene>
<evidence type="ECO:0000313" key="3">
    <source>
        <dbReference type="Proteomes" id="UP000460194"/>
    </source>
</evidence>
<dbReference type="PROSITE" id="PS51318">
    <property type="entry name" value="TAT"/>
    <property type="match status" value="1"/>
</dbReference>
<dbReference type="Gene3D" id="2.130.10.10">
    <property type="entry name" value="YVTN repeat-like/Quinoprotein amine dehydrogenase"/>
    <property type="match status" value="1"/>
</dbReference>
<feature type="domain" description="Pyrrolo-quinoline quinone repeat" evidence="1">
    <location>
        <begin position="241"/>
        <end position="374"/>
    </location>
</feature>
<dbReference type="InterPro" id="IPR006311">
    <property type="entry name" value="TAT_signal"/>
</dbReference>
<feature type="domain" description="Pyrrolo-quinoline quinone repeat" evidence="1">
    <location>
        <begin position="72"/>
        <end position="214"/>
    </location>
</feature>
<comment type="caution">
    <text evidence="2">The sequence shown here is derived from an EMBL/GenBank/DDBJ whole genome shotgun (WGS) entry which is preliminary data.</text>
</comment>
<dbReference type="PANTHER" id="PTHR34512:SF30">
    <property type="entry name" value="OUTER MEMBRANE PROTEIN ASSEMBLY FACTOR BAMB"/>
    <property type="match status" value="1"/>
</dbReference>
<dbReference type="Proteomes" id="UP000460194">
    <property type="component" value="Unassembled WGS sequence"/>
</dbReference>